<dbReference type="SUPFAM" id="SSF141673">
    <property type="entry name" value="MOSC N-terminal domain-like"/>
    <property type="match status" value="1"/>
</dbReference>
<accession>A0ABV5N0U5</accession>
<dbReference type="PROSITE" id="PS51340">
    <property type="entry name" value="MOSC"/>
    <property type="match status" value="1"/>
</dbReference>
<reference evidence="2 3" key="1">
    <citation type="submission" date="2024-09" db="EMBL/GenBank/DDBJ databases">
        <authorList>
            <person name="Sun Q."/>
            <person name="Mori K."/>
        </authorList>
    </citation>
    <scope>NUCLEOTIDE SEQUENCE [LARGE SCALE GENOMIC DNA]</scope>
    <source>
        <strain evidence="2 3">JCM 6917</strain>
    </source>
</reference>
<organism evidence="2 3">
    <name type="scientific">Streptomyces cinereospinus</name>
    <dbReference type="NCBI Taxonomy" id="285561"/>
    <lineage>
        <taxon>Bacteria</taxon>
        <taxon>Bacillati</taxon>
        <taxon>Actinomycetota</taxon>
        <taxon>Actinomycetes</taxon>
        <taxon>Kitasatosporales</taxon>
        <taxon>Streptomycetaceae</taxon>
        <taxon>Streptomyces</taxon>
    </lineage>
</organism>
<evidence type="ECO:0000259" key="1">
    <source>
        <dbReference type="PROSITE" id="PS51340"/>
    </source>
</evidence>
<dbReference type="InterPro" id="IPR011037">
    <property type="entry name" value="Pyrv_Knase-like_insert_dom_sf"/>
</dbReference>
<keyword evidence="3" id="KW-1185">Reference proteome</keyword>
<dbReference type="PANTHER" id="PTHR14237">
    <property type="entry name" value="MOLYBDOPTERIN COFACTOR SULFURASE MOSC"/>
    <property type="match status" value="1"/>
</dbReference>
<sequence length="273" mass="29516">MRNAELHSIHVHPVKAFRGRSPREAAVEPWGLAGDRRWVLIDDGGKVVTQRQQPHLALAAAELLPGGVRLSAPGLDPLTVPVPEPAGTVTLELFGTKVEGVLADDAAHAWCTAYVGAGTRLVHMDDPATRRPVDPDFALPGETVTFADGFPLLLTTVASLDALNSLVAEDGLAEEGPLPMNRFRPNVVVAGTAPWAEDHWRRLAIGEVEFRVAKMCGRCVVTTTDQDTAERGREPLRTLGRHRRIGGKLVFGQNLVPRSRGTIRVGDPVRVLE</sequence>
<dbReference type="EMBL" id="JBHMCY010000023">
    <property type="protein sequence ID" value="MFB9463903.1"/>
    <property type="molecule type" value="Genomic_DNA"/>
</dbReference>
<dbReference type="Pfam" id="PF03476">
    <property type="entry name" value="MOSC_N"/>
    <property type="match status" value="1"/>
</dbReference>
<dbReference type="SUPFAM" id="SSF50800">
    <property type="entry name" value="PK beta-barrel domain-like"/>
    <property type="match status" value="1"/>
</dbReference>
<dbReference type="Pfam" id="PF03473">
    <property type="entry name" value="MOSC"/>
    <property type="match status" value="1"/>
</dbReference>
<gene>
    <name evidence="2" type="ORF">ACFF45_14610</name>
</gene>
<dbReference type="RefSeq" id="WP_381346356.1">
    <property type="nucleotide sequence ID" value="NZ_JBHMCY010000023.1"/>
</dbReference>
<evidence type="ECO:0000313" key="3">
    <source>
        <dbReference type="Proteomes" id="UP001589709"/>
    </source>
</evidence>
<feature type="domain" description="MOSC" evidence="1">
    <location>
        <begin position="119"/>
        <end position="272"/>
    </location>
</feature>
<evidence type="ECO:0000313" key="2">
    <source>
        <dbReference type="EMBL" id="MFB9463903.1"/>
    </source>
</evidence>
<dbReference type="InterPro" id="IPR005302">
    <property type="entry name" value="MoCF_Sase_C"/>
</dbReference>
<protein>
    <submittedName>
        <fullName evidence="2">MOSC domain-containing protein</fullName>
    </submittedName>
</protein>
<dbReference type="Proteomes" id="UP001589709">
    <property type="component" value="Unassembled WGS sequence"/>
</dbReference>
<name>A0ABV5N0U5_9ACTN</name>
<dbReference type="PANTHER" id="PTHR14237:SF19">
    <property type="entry name" value="MITOCHONDRIAL AMIDOXIME REDUCING COMPONENT 1"/>
    <property type="match status" value="1"/>
</dbReference>
<dbReference type="InterPro" id="IPR005303">
    <property type="entry name" value="MOCOS_middle"/>
</dbReference>
<comment type="caution">
    <text evidence="2">The sequence shown here is derived from an EMBL/GenBank/DDBJ whole genome shotgun (WGS) entry which is preliminary data.</text>
</comment>
<proteinExistence type="predicted"/>